<accession>A0A9X2F9F1</accession>
<dbReference type="RefSeq" id="WP_252852184.1">
    <property type="nucleotide sequence ID" value="NZ_JAMXLR010000033.1"/>
</dbReference>
<feature type="transmembrane region" description="Helical" evidence="1">
    <location>
        <begin position="86"/>
        <end position="108"/>
    </location>
</feature>
<evidence type="ECO:0000313" key="4">
    <source>
        <dbReference type="Proteomes" id="UP001155241"/>
    </source>
</evidence>
<reference evidence="3" key="1">
    <citation type="submission" date="2022-06" db="EMBL/GenBank/DDBJ databases">
        <title>Aeoliella straminimaris, a novel planctomycete from sediments.</title>
        <authorList>
            <person name="Vitorino I.R."/>
            <person name="Lage O.M."/>
        </authorList>
    </citation>
    <scope>NUCLEOTIDE SEQUENCE</scope>
    <source>
        <strain evidence="3">ICT_H6.2</strain>
    </source>
</reference>
<keyword evidence="1" id="KW-0812">Transmembrane</keyword>
<dbReference type="InterPro" id="IPR005182">
    <property type="entry name" value="YdbS-like_PH"/>
</dbReference>
<evidence type="ECO:0000259" key="2">
    <source>
        <dbReference type="Pfam" id="PF03703"/>
    </source>
</evidence>
<evidence type="ECO:0000256" key="1">
    <source>
        <dbReference type="SAM" id="Phobius"/>
    </source>
</evidence>
<protein>
    <submittedName>
        <fullName evidence="3">PH domain-containing protein</fullName>
    </submittedName>
</protein>
<dbReference type="Pfam" id="PF03703">
    <property type="entry name" value="bPH_2"/>
    <property type="match status" value="1"/>
</dbReference>
<proteinExistence type="predicted"/>
<comment type="caution">
    <text evidence="3">The sequence shown here is derived from an EMBL/GenBank/DDBJ whole genome shotgun (WGS) entry which is preliminary data.</text>
</comment>
<keyword evidence="1" id="KW-1133">Transmembrane helix</keyword>
<feature type="domain" description="YdbS-like PH" evidence="2">
    <location>
        <begin position="144"/>
        <end position="219"/>
    </location>
</feature>
<evidence type="ECO:0000313" key="3">
    <source>
        <dbReference type="EMBL" id="MCO6044078.1"/>
    </source>
</evidence>
<name>A0A9X2F9F1_9BACT</name>
<keyword evidence="4" id="KW-1185">Reference proteome</keyword>
<organism evidence="3 4">
    <name type="scientific">Aeoliella straminimaris</name>
    <dbReference type="NCBI Taxonomy" id="2954799"/>
    <lineage>
        <taxon>Bacteria</taxon>
        <taxon>Pseudomonadati</taxon>
        <taxon>Planctomycetota</taxon>
        <taxon>Planctomycetia</taxon>
        <taxon>Pirellulales</taxon>
        <taxon>Lacipirellulaceae</taxon>
        <taxon>Aeoliella</taxon>
    </lineage>
</organism>
<dbReference type="EMBL" id="JAMXLR010000033">
    <property type="protein sequence ID" value="MCO6044078.1"/>
    <property type="molecule type" value="Genomic_DNA"/>
</dbReference>
<feature type="transmembrane region" description="Helical" evidence="1">
    <location>
        <begin position="120"/>
        <end position="141"/>
    </location>
</feature>
<dbReference type="Proteomes" id="UP001155241">
    <property type="component" value="Unassembled WGS sequence"/>
</dbReference>
<dbReference type="AlphaFoldDB" id="A0A9X2F9F1"/>
<keyword evidence="1" id="KW-0472">Membrane</keyword>
<dbReference type="PANTHER" id="PTHR37938">
    <property type="entry name" value="BLL0215 PROTEIN"/>
    <property type="match status" value="1"/>
</dbReference>
<dbReference type="PANTHER" id="PTHR37938:SF1">
    <property type="entry name" value="BLL0215 PROTEIN"/>
    <property type="match status" value="1"/>
</dbReference>
<gene>
    <name evidence="3" type="ORF">NG895_09170</name>
</gene>
<sequence>MGDPILYKCPGCNDDVAVESHLCGESVACPTCGSKFVPEPPRAEPMQVATERASEDISEANVVDRTADDETIIHQVHQAMFRRNPFWFLLLSTVFVGCLVLSGVIWFWPADQGRWESATSLGLVLLLIALVFGAMLLVWWVRTRSMTLTVTNKRTRLREGILAKQTTEVQHDDVRNLQIDQSAVQRLLSVGDLAISSSGQDDLEVVAKGIPSPGEIAALIRKRQ</sequence>